<dbReference type="RefSeq" id="XP_018844806.1">
    <property type="nucleotide sequence ID" value="XM_018989261.2"/>
</dbReference>
<dbReference type="STRING" id="51240.A0A2I4GLN0"/>
<dbReference type="OrthoDB" id="1109800at2759"/>
<evidence type="ECO:0000313" key="2">
    <source>
        <dbReference type="Proteomes" id="UP000235220"/>
    </source>
</evidence>
<reference evidence="3" key="1">
    <citation type="submission" date="2025-08" db="UniProtKB">
        <authorList>
            <consortium name="RefSeq"/>
        </authorList>
    </citation>
    <scope>IDENTIFICATION</scope>
    <source>
        <tissue evidence="3">Leaves</tissue>
    </source>
</reference>
<dbReference type="PANTHER" id="PTHR33103">
    <property type="entry name" value="OS01G0153900 PROTEIN"/>
    <property type="match status" value="1"/>
</dbReference>
<dbReference type="Gramene" id="Jr08_03970_p1">
    <property type="protein sequence ID" value="cds.Jr08_03970_p1"/>
    <property type="gene ID" value="Jr08_03970"/>
</dbReference>
<dbReference type="GeneID" id="109008954"/>
<feature type="compositionally biased region" description="Basic and acidic residues" evidence="1">
    <location>
        <begin position="242"/>
        <end position="256"/>
    </location>
</feature>
<accession>A0A2I4GLN0</accession>
<dbReference type="Pfam" id="PF05056">
    <property type="entry name" value="DUF674"/>
    <property type="match status" value="1"/>
</dbReference>
<dbReference type="AlphaFoldDB" id="A0A2I4GLN0"/>
<proteinExistence type="predicted"/>
<name>A0A2I4GLN0_JUGRE</name>
<evidence type="ECO:0000313" key="3">
    <source>
        <dbReference type="RefSeq" id="XP_018844806.1"/>
    </source>
</evidence>
<organism evidence="2 3">
    <name type="scientific">Juglans regia</name>
    <name type="common">English walnut</name>
    <dbReference type="NCBI Taxonomy" id="51240"/>
    <lineage>
        <taxon>Eukaryota</taxon>
        <taxon>Viridiplantae</taxon>
        <taxon>Streptophyta</taxon>
        <taxon>Embryophyta</taxon>
        <taxon>Tracheophyta</taxon>
        <taxon>Spermatophyta</taxon>
        <taxon>Magnoliopsida</taxon>
        <taxon>eudicotyledons</taxon>
        <taxon>Gunneridae</taxon>
        <taxon>Pentapetalae</taxon>
        <taxon>rosids</taxon>
        <taxon>fabids</taxon>
        <taxon>Fagales</taxon>
        <taxon>Juglandaceae</taxon>
        <taxon>Juglans</taxon>
    </lineage>
</organism>
<keyword evidence="2" id="KW-1185">Reference proteome</keyword>
<evidence type="ECO:0000256" key="1">
    <source>
        <dbReference type="SAM" id="MobiDB-lite"/>
    </source>
</evidence>
<gene>
    <name evidence="3" type="primary">LOC109008954</name>
</gene>
<protein>
    <submittedName>
        <fullName evidence="3">Uncharacterized protein LOC109008954</fullName>
    </submittedName>
</protein>
<dbReference type="InterPro" id="IPR007750">
    <property type="entry name" value="DUF674"/>
</dbReference>
<dbReference type="KEGG" id="jre:109008954"/>
<dbReference type="Proteomes" id="UP000235220">
    <property type="component" value="Chromosome 8"/>
</dbReference>
<dbReference type="PANTHER" id="PTHR33103:SF114">
    <property type="entry name" value="DUF674 DOMAIN-CONTAINING PROTEIN"/>
    <property type="match status" value="1"/>
</dbReference>
<sequence>MAATNKISLKLFIDKKRNRVLFAEAGKDFVDFLFQSFTLPVVTVTSFLKSEDMLGCLQNLYESIENPSHNCIQPGQSKEDLVLKPKLVMSGATDSLLLPRVESSYTFRKLYKCSNNSCSSRDYELSSIEGAYCNSCSSSLVPMRHEVSLSELTSANKAISNFNLLKEWVRFIVMDDLWMMLMSADAFITLLHEYDIKDLRALEKRVVDLDMHGSVKLLKAALQSKTALTDVFLSSSPSKNSRTSEGKDSEGRSLSE</sequence>
<dbReference type="FunCoup" id="A0A2I4GLN0">
    <property type="interactions" value="100"/>
</dbReference>
<feature type="region of interest" description="Disordered" evidence="1">
    <location>
        <begin position="234"/>
        <end position="256"/>
    </location>
</feature>